<accession>A0A197JU46</accession>
<feature type="region of interest" description="Disordered" evidence="1">
    <location>
        <begin position="26"/>
        <end position="90"/>
    </location>
</feature>
<feature type="compositionally biased region" description="Basic and acidic residues" evidence="1">
    <location>
        <begin position="66"/>
        <end position="90"/>
    </location>
</feature>
<reference evidence="2 3" key="1">
    <citation type="submission" date="2016-05" db="EMBL/GenBank/DDBJ databases">
        <title>Genome sequencing reveals origins of a unique bacterial endosymbiosis in the earliest lineages of terrestrial Fungi.</title>
        <authorList>
            <consortium name="DOE Joint Genome Institute"/>
            <person name="Uehling J."/>
            <person name="Gryganskyi A."/>
            <person name="Hameed K."/>
            <person name="Tschaplinski T."/>
            <person name="Misztal P."/>
            <person name="Wu S."/>
            <person name="Desiro A."/>
            <person name="Vande Pol N."/>
            <person name="Du Z.-Y."/>
            <person name="Zienkiewicz A."/>
            <person name="Zienkiewicz K."/>
            <person name="Morin E."/>
            <person name="Tisserant E."/>
            <person name="Splivallo R."/>
            <person name="Hainaut M."/>
            <person name="Henrissat B."/>
            <person name="Ohm R."/>
            <person name="Kuo A."/>
            <person name="Yan J."/>
            <person name="Lipzen A."/>
            <person name="Nolan M."/>
            <person name="Labutti K."/>
            <person name="Barry K."/>
            <person name="Goldstein A."/>
            <person name="Labbe J."/>
            <person name="Schadt C."/>
            <person name="Tuskan G."/>
            <person name="Grigoriev I."/>
            <person name="Martin F."/>
            <person name="Vilgalys R."/>
            <person name="Bonito G."/>
        </authorList>
    </citation>
    <scope>NUCLEOTIDE SEQUENCE [LARGE SCALE GENOMIC DNA]</scope>
    <source>
        <strain evidence="2 3">AG-77</strain>
    </source>
</reference>
<evidence type="ECO:0000313" key="3">
    <source>
        <dbReference type="Proteomes" id="UP000078512"/>
    </source>
</evidence>
<dbReference type="AlphaFoldDB" id="A0A197JU46"/>
<feature type="compositionally biased region" description="Basic residues" evidence="1">
    <location>
        <begin position="46"/>
        <end position="65"/>
    </location>
</feature>
<gene>
    <name evidence="2" type="ORF">K457DRAFT_536232</name>
</gene>
<dbReference type="Proteomes" id="UP000078512">
    <property type="component" value="Unassembled WGS sequence"/>
</dbReference>
<evidence type="ECO:0000313" key="2">
    <source>
        <dbReference type="EMBL" id="OAQ28807.1"/>
    </source>
</evidence>
<dbReference type="EMBL" id="KV442045">
    <property type="protein sequence ID" value="OAQ28807.1"/>
    <property type="molecule type" value="Genomic_DNA"/>
</dbReference>
<name>A0A197JU46_9FUNG</name>
<evidence type="ECO:0000256" key="1">
    <source>
        <dbReference type="SAM" id="MobiDB-lite"/>
    </source>
</evidence>
<protein>
    <submittedName>
        <fullName evidence="2">Uncharacterized protein</fullName>
    </submittedName>
</protein>
<keyword evidence="3" id="KW-1185">Reference proteome</keyword>
<feature type="compositionally biased region" description="Basic and acidic residues" evidence="1">
    <location>
        <begin position="29"/>
        <end position="45"/>
    </location>
</feature>
<organism evidence="2 3">
    <name type="scientific">Linnemannia elongata AG-77</name>
    <dbReference type="NCBI Taxonomy" id="1314771"/>
    <lineage>
        <taxon>Eukaryota</taxon>
        <taxon>Fungi</taxon>
        <taxon>Fungi incertae sedis</taxon>
        <taxon>Mucoromycota</taxon>
        <taxon>Mortierellomycotina</taxon>
        <taxon>Mortierellomycetes</taxon>
        <taxon>Mortierellales</taxon>
        <taxon>Mortierellaceae</taxon>
        <taxon>Linnemannia</taxon>
    </lineage>
</organism>
<proteinExistence type="predicted"/>
<sequence>MIVKIEEGNECCLIMTLLLMMRCNGEGVSGRKKERGREARMGWKEKGRKQKNNNRRKKKTKKKERRREGEKKGMELEKKRDEKEKESKNA</sequence>